<sequence length="205" mass="24221">MYPVMYRFPLFPKSALIVALLFIASCAPVISQQVREQAMPDITFKELQNTPERYKGQVIILSGFIIETKNTKEGTLLEILQAPAGFRGEPKDADRSEGRFLALSDHYLDTSIYKKDRKVTVAGEVQGKRVQPLEKTEYVYPLLHVKEIYLWPVEEVRPYPYPYPYSYYPFDRYYWRRDLWHHRIPKHRKDCRDHKGGGGHKQRKR</sequence>
<keyword evidence="1" id="KW-0732">Signal</keyword>
<dbReference type="PROSITE" id="PS51257">
    <property type="entry name" value="PROKAR_LIPOPROTEIN"/>
    <property type="match status" value="1"/>
</dbReference>
<organism evidence="2 3">
    <name type="scientific">Candidatus Jettenia ecosi</name>
    <dbReference type="NCBI Taxonomy" id="2494326"/>
    <lineage>
        <taxon>Bacteria</taxon>
        <taxon>Pseudomonadati</taxon>
        <taxon>Planctomycetota</taxon>
        <taxon>Candidatus Brocadiia</taxon>
        <taxon>Candidatus Brocadiales</taxon>
        <taxon>Candidatus Brocadiaceae</taxon>
        <taxon>Candidatus Jettenia</taxon>
    </lineage>
</organism>
<evidence type="ECO:0000256" key="1">
    <source>
        <dbReference type="SAM" id="SignalP"/>
    </source>
</evidence>
<proteinExistence type="predicted"/>
<dbReference type="PANTHER" id="PTHR37530">
    <property type="entry name" value="OUTER MEMBRANE PROTEIN SLP"/>
    <property type="match status" value="1"/>
</dbReference>
<feature type="signal peptide" evidence="1">
    <location>
        <begin position="1"/>
        <end position="31"/>
    </location>
</feature>
<name>A0A533QE04_9BACT</name>
<protein>
    <submittedName>
        <fullName evidence="2">Outer membrane lipoprotein Slp family</fullName>
    </submittedName>
</protein>
<dbReference type="Pfam" id="PF03843">
    <property type="entry name" value="Slp"/>
    <property type="match status" value="1"/>
</dbReference>
<comment type="caution">
    <text evidence="2">The sequence shown here is derived from an EMBL/GenBank/DDBJ whole genome shotgun (WGS) entry which is preliminary data.</text>
</comment>
<dbReference type="AlphaFoldDB" id="A0A533QE04"/>
<accession>A0A533QE04</accession>
<keyword evidence="2" id="KW-0449">Lipoprotein</keyword>
<dbReference type="Proteomes" id="UP000319783">
    <property type="component" value="Unassembled WGS sequence"/>
</dbReference>
<dbReference type="PANTHER" id="PTHR37530:SF1">
    <property type="entry name" value="OUTER MEMBRANE PROTEIN SLP"/>
    <property type="match status" value="1"/>
</dbReference>
<feature type="chain" id="PRO_5021811375" evidence="1">
    <location>
        <begin position="32"/>
        <end position="205"/>
    </location>
</feature>
<dbReference type="GO" id="GO:0019867">
    <property type="term" value="C:outer membrane"/>
    <property type="evidence" value="ECO:0007669"/>
    <property type="project" value="InterPro"/>
</dbReference>
<gene>
    <name evidence="2" type="ORF">JETT_2808</name>
</gene>
<evidence type="ECO:0000313" key="3">
    <source>
        <dbReference type="Proteomes" id="UP000319783"/>
    </source>
</evidence>
<reference evidence="2 3" key="1">
    <citation type="submission" date="2019-04" db="EMBL/GenBank/DDBJ databases">
        <title>Genome of a novel bacterium Candidatus Jettenia ecosi reconstructed from metagenome of an anammox bioreactor.</title>
        <authorList>
            <person name="Mardanov A.V."/>
            <person name="Beletsky A.V."/>
            <person name="Ravin N.V."/>
            <person name="Botchkova E.A."/>
            <person name="Litti Y.V."/>
            <person name="Nozhevnikova A.N."/>
        </authorList>
    </citation>
    <scope>NUCLEOTIDE SEQUENCE [LARGE SCALE GENOMIC DNA]</scope>
    <source>
        <strain evidence="2">J2</strain>
    </source>
</reference>
<dbReference type="InterPro" id="IPR004658">
    <property type="entry name" value="OMP_Slp"/>
</dbReference>
<dbReference type="EMBL" id="SULG01000071">
    <property type="protein sequence ID" value="TLD40931.1"/>
    <property type="molecule type" value="Genomic_DNA"/>
</dbReference>
<evidence type="ECO:0000313" key="2">
    <source>
        <dbReference type="EMBL" id="TLD40931.1"/>
    </source>
</evidence>